<dbReference type="EMBL" id="CP048649">
    <property type="protein sequence ID" value="QIB68595.1"/>
    <property type="molecule type" value="Genomic_DNA"/>
</dbReference>
<dbReference type="Proteomes" id="UP000466848">
    <property type="component" value="Chromosome"/>
</dbReference>
<evidence type="ECO:0000313" key="3">
    <source>
        <dbReference type="Proteomes" id="UP000466848"/>
    </source>
</evidence>
<protein>
    <submittedName>
        <fullName evidence="2">DUF3102 domain-containing protein</fullName>
    </submittedName>
</protein>
<keyword evidence="3" id="KW-1185">Reference proteome</keyword>
<dbReference type="RefSeq" id="WP_163065458.1">
    <property type="nucleotide sequence ID" value="NZ_CP048649.1"/>
</dbReference>
<reference evidence="2 3" key="1">
    <citation type="submission" date="2020-02" db="EMBL/GenBank/DDBJ databases">
        <authorList>
            <person name="Kim Y.B."/>
            <person name="Roh S.W."/>
        </authorList>
    </citation>
    <scope>NUCLEOTIDE SEQUENCE [LARGE SCALE GENOMIC DNA]</scope>
    <source>
        <strain evidence="2 3">DSM 103574</strain>
    </source>
</reference>
<feature type="region of interest" description="Disordered" evidence="1">
    <location>
        <begin position="213"/>
        <end position="233"/>
    </location>
</feature>
<dbReference type="InterPro" id="IPR021451">
    <property type="entry name" value="DUF3102"/>
</dbReference>
<sequence>MENIIEADFKVVQERTLDIIATEIKTIDNHVCQVALNGAIEIGAKLEEAKEKVGHGNWENWCKENLDYSKSQAERFMKISAEYGNEDSPYLSAISKTYTCTDFSISKAFRLLQVPENEIEDFVEKNDVDTMKVRELENEIKRLKQEKETADEQLENIDRLQSDLDTAMAEKEATAKLLQDLQEKQKKAENGELPDDIKAEMLERQNEIDKLKESLDKSKAKEKKLKEEKDRIEASRKEAIQEAEKKARDEAAATAQAEAEKVVADTIEQLEKETEEAKTRAAAAENMLAMSASEEVVIFKTKTADLQKMVGEIKTSIHSLSEKDPEQADKHRQVFKKVMQALYDGI</sequence>
<dbReference type="AlphaFoldDB" id="A0A858BU38"/>
<evidence type="ECO:0000313" key="2">
    <source>
        <dbReference type="EMBL" id="QIB68595.1"/>
    </source>
</evidence>
<evidence type="ECO:0000256" key="1">
    <source>
        <dbReference type="SAM" id="MobiDB-lite"/>
    </source>
</evidence>
<gene>
    <name evidence="2" type="ORF">Ami103574_04335</name>
</gene>
<accession>A0A858BU38</accession>
<dbReference type="Pfam" id="PF11300">
    <property type="entry name" value="DUF3102"/>
    <property type="match status" value="1"/>
</dbReference>
<organism evidence="2 3">
    <name type="scientific">Aminipila butyrica</name>
    <dbReference type="NCBI Taxonomy" id="433296"/>
    <lineage>
        <taxon>Bacteria</taxon>
        <taxon>Bacillati</taxon>
        <taxon>Bacillota</taxon>
        <taxon>Clostridia</taxon>
        <taxon>Peptostreptococcales</taxon>
        <taxon>Anaerovoracaceae</taxon>
        <taxon>Aminipila</taxon>
    </lineage>
</organism>
<name>A0A858BU38_9FIRM</name>
<proteinExistence type="predicted"/>
<dbReference type="KEGG" id="abut:Ami103574_04335"/>